<dbReference type="AlphaFoldDB" id="A0A4S2MK53"/>
<organism evidence="3 4">
    <name type="scientific">Ascodesmis nigricans</name>
    <dbReference type="NCBI Taxonomy" id="341454"/>
    <lineage>
        <taxon>Eukaryota</taxon>
        <taxon>Fungi</taxon>
        <taxon>Dikarya</taxon>
        <taxon>Ascomycota</taxon>
        <taxon>Pezizomycotina</taxon>
        <taxon>Pezizomycetes</taxon>
        <taxon>Pezizales</taxon>
        <taxon>Ascodesmidaceae</taxon>
        <taxon>Ascodesmis</taxon>
    </lineage>
</organism>
<dbReference type="InParanoid" id="A0A4S2MK53"/>
<name>A0A4S2MK53_9PEZI</name>
<keyword evidence="2" id="KW-0812">Transmembrane</keyword>
<dbReference type="EMBL" id="ML220154">
    <property type="protein sequence ID" value="TGZ77376.1"/>
    <property type="molecule type" value="Genomic_DNA"/>
</dbReference>
<protein>
    <submittedName>
        <fullName evidence="3">Uncharacterized protein</fullName>
    </submittedName>
</protein>
<feature type="compositionally biased region" description="Basic residues" evidence="1">
    <location>
        <begin position="117"/>
        <end position="126"/>
    </location>
</feature>
<feature type="transmembrane region" description="Helical" evidence="2">
    <location>
        <begin position="12"/>
        <end position="33"/>
    </location>
</feature>
<keyword evidence="2" id="KW-1133">Transmembrane helix</keyword>
<proteinExistence type="predicted"/>
<gene>
    <name evidence="3" type="ORF">EX30DRAFT_202336</name>
</gene>
<evidence type="ECO:0000313" key="4">
    <source>
        <dbReference type="Proteomes" id="UP000298138"/>
    </source>
</evidence>
<dbReference type="Proteomes" id="UP000298138">
    <property type="component" value="Unassembled WGS sequence"/>
</dbReference>
<accession>A0A4S2MK53</accession>
<sequence length="126" mass="14022">MFDQWVGQRQSSVPSPTTTACLVLILILLPVIIPSPSAPPLRTPTSEPLLFLHSPILPPLPSAAPPFIQQHPRCLPSYITPRFILPPPRTASPNLQNHRHLRITTTSTSHQEALTIHLRRHPPSPR</sequence>
<keyword evidence="4" id="KW-1185">Reference proteome</keyword>
<evidence type="ECO:0000313" key="3">
    <source>
        <dbReference type="EMBL" id="TGZ77376.1"/>
    </source>
</evidence>
<evidence type="ECO:0000256" key="2">
    <source>
        <dbReference type="SAM" id="Phobius"/>
    </source>
</evidence>
<evidence type="ECO:0000256" key="1">
    <source>
        <dbReference type="SAM" id="MobiDB-lite"/>
    </source>
</evidence>
<feature type="region of interest" description="Disordered" evidence="1">
    <location>
        <begin position="107"/>
        <end position="126"/>
    </location>
</feature>
<reference evidence="3 4" key="1">
    <citation type="submission" date="2019-04" db="EMBL/GenBank/DDBJ databases">
        <title>Comparative genomics and transcriptomics to analyze fruiting body development in filamentous ascomycetes.</title>
        <authorList>
            <consortium name="DOE Joint Genome Institute"/>
            <person name="Lutkenhaus R."/>
            <person name="Traeger S."/>
            <person name="Breuer J."/>
            <person name="Kuo A."/>
            <person name="Lipzen A."/>
            <person name="Pangilinan J."/>
            <person name="Dilworth D."/>
            <person name="Sandor L."/>
            <person name="Poggeler S."/>
            <person name="Barry K."/>
            <person name="Grigoriev I.V."/>
            <person name="Nowrousian M."/>
        </authorList>
    </citation>
    <scope>NUCLEOTIDE SEQUENCE [LARGE SCALE GENOMIC DNA]</scope>
    <source>
        <strain evidence="3 4">CBS 389.68</strain>
    </source>
</reference>
<keyword evidence="2" id="KW-0472">Membrane</keyword>